<reference evidence="1 2" key="1">
    <citation type="submission" date="2020-08" db="EMBL/GenBank/DDBJ databases">
        <title>Pseudomonas sp. nov.</title>
        <authorList>
            <person name="Gieschler S."/>
            <person name="Fiedler G."/>
            <person name="Brinks E."/>
            <person name="Boehnlein C."/>
            <person name="Franz C.M.A.P."/>
            <person name="Kabisch J."/>
        </authorList>
    </citation>
    <scope>NUCLEOTIDE SEQUENCE [LARGE SCALE GENOMIC DNA]</scope>
    <source>
        <strain evidence="1 2">MBT-1</strain>
    </source>
</reference>
<accession>A0A7X1GCL3</accession>
<dbReference type="InterPro" id="IPR019658">
    <property type="entry name" value="DUF2515"/>
</dbReference>
<keyword evidence="2" id="KW-1185">Reference proteome</keyword>
<dbReference type="Proteomes" id="UP000526003">
    <property type="component" value="Unassembled WGS sequence"/>
</dbReference>
<sequence>MNAAYARLWLQDPRFQWAGLAAFASKQVGCGLLHAADSIDRIQAEYDAEQQLQQSARSGFYGLLEPSERERQARLQTFQQAQRDYEHALRNNPLPGIDFRPEGELSYAQQLYQHVYKMLSMGNTTLFLDVYPLHVFYQERGMSALEACLPSRKNIYGNVQNPVLWPVAQERLAFGADHDEILESFQAIEGGRIAEGVKFLATHEQVNILQPTMYSDLKLVALLRGNHLSHVVNFPSGAAQAIELTLASQCQRVDDGRTIGFGSNPFADLSDVKQRMSFVLKAAAKFDELLQGNDRYLITQSIRDIASAQALR</sequence>
<dbReference type="EMBL" id="JACMYG010000005">
    <property type="protein sequence ID" value="MBC2689585.1"/>
    <property type="molecule type" value="Genomic_DNA"/>
</dbReference>
<dbReference type="Pfam" id="PF10720">
    <property type="entry name" value="DUF2515"/>
    <property type="match status" value="1"/>
</dbReference>
<proteinExistence type="predicted"/>
<comment type="caution">
    <text evidence="1">The sequence shown here is derived from an EMBL/GenBank/DDBJ whole genome shotgun (WGS) entry which is preliminary data.</text>
</comment>
<protein>
    <submittedName>
        <fullName evidence="1">Uncharacterized protein</fullName>
    </submittedName>
</protein>
<gene>
    <name evidence="1" type="ORF">H7995_07205</name>
</gene>
<dbReference type="AlphaFoldDB" id="A0A7X1GCL3"/>
<evidence type="ECO:0000313" key="1">
    <source>
        <dbReference type="EMBL" id="MBC2689585.1"/>
    </source>
</evidence>
<name>A0A7X1GCL3_9PSED</name>
<organism evidence="1 2">
    <name type="scientific">Pseudomonas kielensis</name>
    <dbReference type="NCBI Taxonomy" id="2762577"/>
    <lineage>
        <taxon>Bacteria</taxon>
        <taxon>Pseudomonadati</taxon>
        <taxon>Pseudomonadota</taxon>
        <taxon>Gammaproteobacteria</taxon>
        <taxon>Pseudomonadales</taxon>
        <taxon>Pseudomonadaceae</taxon>
        <taxon>Pseudomonas</taxon>
    </lineage>
</organism>
<evidence type="ECO:0000313" key="2">
    <source>
        <dbReference type="Proteomes" id="UP000526003"/>
    </source>
</evidence>